<evidence type="ECO:0000256" key="1">
    <source>
        <dbReference type="SAM" id="MobiDB-lite"/>
    </source>
</evidence>
<name>A0AA39J9V8_9AGAR</name>
<feature type="compositionally biased region" description="Polar residues" evidence="1">
    <location>
        <begin position="52"/>
        <end position="78"/>
    </location>
</feature>
<evidence type="ECO:0000313" key="3">
    <source>
        <dbReference type="EMBL" id="KAK0437469.1"/>
    </source>
</evidence>
<feature type="chain" id="PRO_5041359197" evidence="2">
    <location>
        <begin position="20"/>
        <end position="178"/>
    </location>
</feature>
<accession>A0AA39J9V8</accession>
<keyword evidence="2" id="KW-0732">Signal</keyword>
<feature type="signal peptide" evidence="2">
    <location>
        <begin position="1"/>
        <end position="19"/>
    </location>
</feature>
<evidence type="ECO:0000256" key="2">
    <source>
        <dbReference type="SAM" id="SignalP"/>
    </source>
</evidence>
<reference evidence="3" key="1">
    <citation type="submission" date="2023-06" db="EMBL/GenBank/DDBJ databases">
        <authorList>
            <consortium name="Lawrence Berkeley National Laboratory"/>
            <person name="Ahrendt S."/>
            <person name="Sahu N."/>
            <person name="Indic B."/>
            <person name="Wong-Bajracharya J."/>
            <person name="Merenyi Z."/>
            <person name="Ke H.-M."/>
            <person name="Monk M."/>
            <person name="Kocsube S."/>
            <person name="Drula E."/>
            <person name="Lipzen A."/>
            <person name="Balint B."/>
            <person name="Henrissat B."/>
            <person name="Andreopoulos B."/>
            <person name="Martin F.M."/>
            <person name="Harder C.B."/>
            <person name="Rigling D."/>
            <person name="Ford K.L."/>
            <person name="Foster G.D."/>
            <person name="Pangilinan J."/>
            <person name="Papanicolaou A."/>
            <person name="Barry K."/>
            <person name="LaButti K."/>
            <person name="Viragh M."/>
            <person name="Koriabine M."/>
            <person name="Yan M."/>
            <person name="Riley R."/>
            <person name="Champramary S."/>
            <person name="Plett K.L."/>
            <person name="Tsai I.J."/>
            <person name="Slot J."/>
            <person name="Sipos G."/>
            <person name="Plett J."/>
            <person name="Nagy L.G."/>
            <person name="Grigoriev I.V."/>
        </authorList>
    </citation>
    <scope>NUCLEOTIDE SEQUENCE</scope>
    <source>
        <strain evidence="3">FPL87.14</strain>
    </source>
</reference>
<feature type="compositionally biased region" description="Polar residues" evidence="1">
    <location>
        <begin position="104"/>
        <end position="114"/>
    </location>
</feature>
<comment type="caution">
    <text evidence="3">The sequence shown here is derived from an EMBL/GenBank/DDBJ whole genome shotgun (WGS) entry which is preliminary data.</text>
</comment>
<evidence type="ECO:0000313" key="4">
    <source>
        <dbReference type="Proteomes" id="UP001175226"/>
    </source>
</evidence>
<gene>
    <name evidence="3" type="ORF">EV421DRAFT_1907210</name>
</gene>
<protein>
    <submittedName>
        <fullName evidence="3">Uncharacterized protein</fullName>
    </submittedName>
</protein>
<keyword evidence="4" id="KW-1185">Reference proteome</keyword>
<organism evidence="3 4">
    <name type="scientific">Armillaria borealis</name>
    <dbReference type="NCBI Taxonomy" id="47425"/>
    <lineage>
        <taxon>Eukaryota</taxon>
        <taxon>Fungi</taxon>
        <taxon>Dikarya</taxon>
        <taxon>Basidiomycota</taxon>
        <taxon>Agaricomycotina</taxon>
        <taxon>Agaricomycetes</taxon>
        <taxon>Agaricomycetidae</taxon>
        <taxon>Agaricales</taxon>
        <taxon>Marasmiineae</taxon>
        <taxon>Physalacriaceae</taxon>
        <taxon>Armillaria</taxon>
    </lineage>
</organism>
<dbReference type="AlphaFoldDB" id="A0AA39J9V8"/>
<dbReference type="Proteomes" id="UP001175226">
    <property type="component" value="Unassembled WGS sequence"/>
</dbReference>
<sequence length="178" mass="19480">MTNFVALLSRQFLLAAALSSPISEHPISHHCPAHPGAAIAPSIDHEDWYMPVQSSPCPAPSSSKVPSHCQSSTHSSPRVPQPFPDIPPLDEPNWPRQKPDSTKRSISMSSIAQRTQSSNIGEGVKIITFVEIICWLEDGELPHHAILPESFASEIILQRGHVVLGQAGIEKVRKFFSI</sequence>
<feature type="compositionally biased region" description="Pro residues" evidence="1">
    <location>
        <begin position="79"/>
        <end position="90"/>
    </location>
</feature>
<dbReference type="EMBL" id="JAUEPT010000048">
    <property type="protein sequence ID" value="KAK0437469.1"/>
    <property type="molecule type" value="Genomic_DNA"/>
</dbReference>
<feature type="region of interest" description="Disordered" evidence="1">
    <location>
        <begin position="51"/>
        <end position="114"/>
    </location>
</feature>
<proteinExistence type="predicted"/>